<organism evidence="2">
    <name type="scientific">Candidatus Methanophaga sp. ANME-1 ERB7</name>
    <dbReference type="NCBI Taxonomy" id="2759913"/>
    <lineage>
        <taxon>Archaea</taxon>
        <taxon>Methanobacteriati</taxon>
        <taxon>Methanobacteriota</taxon>
        <taxon>Stenosarchaea group</taxon>
        <taxon>Methanomicrobia</taxon>
        <taxon>Candidatus Methanophagales</taxon>
        <taxon>Candidatus Methanophagaceae</taxon>
        <taxon>Candidatus Methanophaga</taxon>
    </lineage>
</organism>
<dbReference type="SMART" id="SM01321">
    <property type="entry name" value="Y1_Tnp"/>
    <property type="match status" value="1"/>
</dbReference>
<reference evidence="2" key="1">
    <citation type="submission" date="2020-06" db="EMBL/GenBank/DDBJ databases">
        <title>Unique genomic features of the anaerobic methanotrophic archaea.</title>
        <authorList>
            <person name="Chadwick G.L."/>
            <person name="Skennerton C.T."/>
            <person name="Laso-Perez R."/>
            <person name="Leu A.O."/>
            <person name="Speth D.R."/>
            <person name="Yu H."/>
            <person name="Morgan-Lang C."/>
            <person name="Hatzenpichler R."/>
            <person name="Goudeau D."/>
            <person name="Malmstrom R."/>
            <person name="Brazelton W.J."/>
            <person name="Woyke T."/>
            <person name="Hallam S.J."/>
            <person name="Tyson G.W."/>
            <person name="Wegener G."/>
            <person name="Boetius A."/>
            <person name="Orphan V."/>
        </authorList>
    </citation>
    <scope>NUCLEOTIDE SEQUENCE</scope>
</reference>
<proteinExistence type="predicted"/>
<dbReference type="SUPFAM" id="SSF143422">
    <property type="entry name" value="Transposase IS200-like"/>
    <property type="match status" value="1"/>
</dbReference>
<dbReference type="Gene3D" id="3.30.70.1290">
    <property type="entry name" value="Transposase IS200-like"/>
    <property type="match status" value="1"/>
</dbReference>
<evidence type="ECO:0000259" key="1">
    <source>
        <dbReference type="SMART" id="SM01321"/>
    </source>
</evidence>
<feature type="domain" description="Transposase IS200-like" evidence="1">
    <location>
        <begin position="18"/>
        <end position="138"/>
    </location>
</feature>
<dbReference type="InterPro" id="IPR002686">
    <property type="entry name" value="Transposase_17"/>
</dbReference>
<dbReference type="AlphaFoldDB" id="A0A7G9Z1Y4"/>
<accession>A0A7G9Z1Y4</accession>
<gene>
    <name evidence="2" type="ORF">FGBIHFOD_00008</name>
</gene>
<dbReference type="GO" id="GO:0006313">
    <property type="term" value="P:DNA transposition"/>
    <property type="evidence" value="ECO:0007669"/>
    <property type="project" value="InterPro"/>
</dbReference>
<dbReference type="Pfam" id="PF01797">
    <property type="entry name" value="Y1_Tnp"/>
    <property type="match status" value="1"/>
</dbReference>
<protein>
    <recommendedName>
        <fullName evidence="1">Transposase IS200-like domain-containing protein</fullName>
    </recommendedName>
</protein>
<dbReference type="GO" id="GO:0004803">
    <property type="term" value="F:transposase activity"/>
    <property type="evidence" value="ECO:0007669"/>
    <property type="project" value="InterPro"/>
</dbReference>
<dbReference type="InterPro" id="IPR036515">
    <property type="entry name" value="Transposase_17_sf"/>
</dbReference>
<dbReference type="GO" id="GO:0003677">
    <property type="term" value="F:DNA binding"/>
    <property type="evidence" value="ECO:0007669"/>
    <property type="project" value="InterPro"/>
</dbReference>
<sequence>MVKGIKKESEVKKGYHCAWQIHYHIVFPVKYRKALLEEEVVEIIKETAIGIQERYAIEFEALGMDRDYIHILCSAHPKVSPGGIVRIFKSITAREVFRRKPTIKKELWGGEFWTDGYYVATVGERANWRTVERYIERQGKPREDLRQLKLFD</sequence>
<dbReference type="EMBL" id="MT631574">
    <property type="protein sequence ID" value="QNO54268.1"/>
    <property type="molecule type" value="Genomic_DNA"/>
</dbReference>
<evidence type="ECO:0000313" key="2">
    <source>
        <dbReference type="EMBL" id="QNO54268.1"/>
    </source>
</evidence>
<name>A0A7G9Z1Y4_9EURY</name>
<dbReference type="PANTHER" id="PTHR33360">
    <property type="entry name" value="TRANSPOSASE FOR INSERTION SEQUENCE ELEMENT IS200"/>
    <property type="match status" value="1"/>
</dbReference>
<dbReference type="PANTHER" id="PTHR33360:SF2">
    <property type="entry name" value="TRANSPOSASE FOR INSERTION SEQUENCE ELEMENT IS200"/>
    <property type="match status" value="1"/>
</dbReference>
<dbReference type="NCBIfam" id="NF033573">
    <property type="entry name" value="transpos_IS200"/>
    <property type="match status" value="1"/>
</dbReference>